<organism evidence="2 3">
    <name type="scientific">Saguinus oedipus</name>
    <name type="common">Cotton-top tamarin</name>
    <name type="synonym">Oedipomidas oedipus</name>
    <dbReference type="NCBI Taxonomy" id="9490"/>
    <lineage>
        <taxon>Eukaryota</taxon>
        <taxon>Metazoa</taxon>
        <taxon>Chordata</taxon>
        <taxon>Craniata</taxon>
        <taxon>Vertebrata</taxon>
        <taxon>Euteleostomi</taxon>
        <taxon>Mammalia</taxon>
        <taxon>Eutheria</taxon>
        <taxon>Euarchontoglires</taxon>
        <taxon>Primates</taxon>
        <taxon>Haplorrhini</taxon>
        <taxon>Platyrrhini</taxon>
        <taxon>Cebidae</taxon>
        <taxon>Callitrichinae</taxon>
        <taxon>Saguinus</taxon>
    </lineage>
</organism>
<reference evidence="2 3" key="1">
    <citation type="submission" date="2023-05" db="EMBL/GenBank/DDBJ databases">
        <title>B98-5 Cell Line De Novo Hybrid Assembly: An Optical Mapping Approach.</title>
        <authorList>
            <person name="Kananen K."/>
            <person name="Auerbach J.A."/>
            <person name="Kautto E."/>
            <person name="Blachly J.S."/>
        </authorList>
    </citation>
    <scope>NUCLEOTIDE SEQUENCE [LARGE SCALE GENOMIC DNA]</scope>
    <source>
        <strain evidence="2">B95-8</strain>
        <tissue evidence="2">Cell line</tissue>
    </source>
</reference>
<gene>
    <name evidence="2" type="ORF">P7K49_012671</name>
</gene>
<proteinExistence type="predicted"/>
<sequence>MKPGGRWALNSLRACARAHRIQTARGGAARRSDDLAGSGGKSDVIPRRRSDAFQAGLTRPRPDCDLASCRATGREANRGEALRPWRDLKFCGAQRLSQRLPGVRPLVFA</sequence>
<dbReference type="EMBL" id="JASSZA010000006">
    <property type="protein sequence ID" value="KAK2107506.1"/>
    <property type="molecule type" value="Genomic_DNA"/>
</dbReference>
<accession>A0ABQ9VE04</accession>
<keyword evidence="3" id="KW-1185">Reference proteome</keyword>
<evidence type="ECO:0000313" key="3">
    <source>
        <dbReference type="Proteomes" id="UP001266305"/>
    </source>
</evidence>
<protein>
    <submittedName>
        <fullName evidence="2">Uncharacterized protein</fullName>
    </submittedName>
</protein>
<evidence type="ECO:0000256" key="1">
    <source>
        <dbReference type="SAM" id="MobiDB-lite"/>
    </source>
</evidence>
<name>A0ABQ9VE04_SAGOE</name>
<feature type="non-terminal residue" evidence="2">
    <location>
        <position position="109"/>
    </location>
</feature>
<dbReference type="Proteomes" id="UP001266305">
    <property type="component" value="Unassembled WGS sequence"/>
</dbReference>
<evidence type="ECO:0000313" key="2">
    <source>
        <dbReference type="EMBL" id="KAK2107506.1"/>
    </source>
</evidence>
<feature type="region of interest" description="Disordered" evidence="1">
    <location>
        <begin position="23"/>
        <end position="57"/>
    </location>
</feature>
<comment type="caution">
    <text evidence="2">The sequence shown here is derived from an EMBL/GenBank/DDBJ whole genome shotgun (WGS) entry which is preliminary data.</text>
</comment>